<accession>A0A8J6MB40</accession>
<dbReference type="InterPro" id="IPR006175">
    <property type="entry name" value="YjgF/YER057c/UK114"/>
</dbReference>
<dbReference type="PANTHER" id="PTHR11803">
    <property type="entry name" value="2-IMINOBUTANOATE/2-IMINOPROPANOATE DEAMINASE RIDA"/>
    <property type="match status" value="1"/>
</dbReference>
<dbReference type="RefSeq" id="WP_186908443.1">
    <property type="nucleotide sequence ID" value="NZ_JACOPP010000021.1"/>
</dbReference>
<dbReference type="Pfam" id="PF01042">
    <property type="entry name" value="Ribonuc_L-PSP"/>
    <property type="match status" value="1"/>
</dbReference>
<protein>
    <submittedName>
        <fullName evidence="2">Reactive intermediate/imine deaminase</fullName>
    </submittedName>
</protein>
<dbReference type="InterPro" id="IPR019897">
    <property type="entry name" value="RidA_CS"/>
</dbReference>
<dbReference type="Gene3D" id="3.30.1330.40">
    <property type="entry name" value="RutC-like"/>
    <property type="match status" value="1"/>
</dbReference>
<dbReference type="CDD" id="cd00448">
    <property type="entry name" value="YjgF_YER057c_UK114_family"/>
    <property type="match status" value="1"/>
</dbReference>
<gene>
    <name evidence="2" type="ORF">H8S57_12895</name>
</gene>
<comment type="caution">
    <text evidence="2">The sequence shown here is derived from an EMBL/GenBank/DDBJ whole genome shotgun (WGS) entry which is preliminary data.</text>
</comment>
<evidence type="ECO:0000313" key="3">
    <source>
        <dbReference type="Proteomes" id="UP000661435"/>
    </source>
</evidence>
<evidence type="ECO:0000256" key="1">
    <source>
        <dbReference type="ARBA" id="ARBA00010552"/>
    </source>
</evidence>
<dbReference type="PROSITE" id="PS01094">
    <property type="entry name" value="UPF0076"/>
    <property type="match status" value="1"/>
</dbReference>
<dbReference type="Proteomes" id="UP000661435">
    <property type="component" value="Unassembled WGS sequence"/>
</dbReference>
<dbReference type="InterPro" id="IPR006056">
    <property type="entry name" value="RidA"/>
</dbReference>
<keyword evidence="3" id="KW-1185">Reference proteome</keyword>
<name>A0A8J6MB40_9FIRM</name>
<reference evidence="2" key="1">
    <citation type="submission" date="2020-08" db="EMBL/GenBank/DDBJ databases">
        <title>Genome public.</title>
        <authorList>
            <person name="Liu C."/>
            <person name="Sun Q."/>
        </authorList>
    </citation>
    <scope>NUCLEOTIDE SEQUENCE</scope>
    <source>
        <strain evidence="2">NSJ-51</strain>
    </source>
</reference>
<dbReference type="FunFam" id="3.30.1330.40:FF:000001">
    <property type="entry name" value="L-PSP family endoribonuclease"/>
    <property type="match status" value="1"/>
</dbReference>
<dbReference type="EMBL" id="JACOPP010000021">
    <property type="protein sequence ID" value="MBC5734614.1"/>
    <property type="molecule type" value="Genomic_DNA"/>
</dbReference>
<dbReference type="GO" id="GO:0019239">
    <property type="term" value="F:deaminase activity"/>
    <property type="evidence" value="ECO:0007669"/>
    <property type="project" value="TreeGrafter"/>
</dbReference>
<organism evidence="2 3">
    <name type="scientific">Lawsonibacter hominis</name>
    <dbReference type="NCBI Taxonomy" id="2763053"/>
    <lineage>
        <taxon>Bacteria</taxon>
        <taxon>Bacillati</taxon>
        <taxon>Bacillota</taxon>
        <taxon>Clostridia</taxon>
        <taxon>Eubacteriales</taxon>
        <taxon>Oscillospiraceae</taxon>
        <taxon>Lawsonibacter</taxon>
    </lineage>
</organism>
<dbReference type="AlphaFoldDB" id="A0A8J6MB40"/>
<dbReference type="PANTHER" id="PTHR11803:SF39">
    <property type="entry name" value="2-IMINOBUTANOATE_2-IMINOPROPANOATE DEAMINASE"/>
    <property type="match status" value="1"/>
</dbReference>
<proteinExistence type="inferred from homology"/>
<dbReference type="InterPro" id="IPR035959">
    <property type="entry name" value="RutC-like_sf"/>
</dbReference>
<comment type="similarity">
    <text evidence="1">Belongs to the RutC family.</text>
</comment>
<dbReference type="NCBIfam" id="TIGR00004">
    <property type="entry name" value="Rid family detoxifying hydrolase"/>
    <property type="match status" value="1"/>
</dbReference>
<evidence type="ECO:0000313" key="2">
    <source>
        <dbReference type="EMBL" id="MBC5734614.1"/>
    </source>
</evidence>
<sequence length="125" mass="12928">MEKAIISSSKAPAAIGPYSQAVIGNGTLYVSGQLPIDPATGVMPEDLKAQVAQSMKNIIALVKAAGGDETNIVKCGLFIQDMNSFGLINEAYQSFFGEGAPARFVVEVSALPKGAKVEIDAIAAL</sequence>
<dbReference type="GO" id="GO:0005829">
    <property type="term" value="C:cytosol"/>
    <property type="evidence" value="ECO:0007669"/>
    <property type="project" value="TreeGrafter"/>
</dbReference>
<dbReference type="SUPFAM" id="SSF55298">
    <property type="entry name" value="YjgF-like"/>
    <property type="match status" value="1"/>
</dbReference>